<reference evidence="2 3" key="1">
    <citation type="submission" date="2019-05" db="EMBL/GenBank/DDBJ databases">
        <title>Another draft genome of Portunus trituberculatus and its Hox gene families provides insights of decapod evolution.</title>
        <authorList>
            <person name="Jeong J.-H."/>
            <person name="Song I."/>
            <person name="Kim S."/>
            <person name="Choi T."/>
            <person name="Kim D."/>
            <person name="Ryu S."/>
            <person name="Kim W."/>
        </authorList>
    </citation>
    <scope>NUCLEOTIDE SEQUENCE [LARGE SCALE GENOMIC DNA]</scope>
    <source>
        <tissue evidence="2">Muscle</tissue>
    </source>
</reference>
<evidence type="ECO:0000313" key="2">
    <source>
        <dbReference type="EMBL" id="MPC38538.1"/>
    </source>
</evidence>
<feature type="region of interest" description="Disordered" evidence="1">
    <location>
        <begin position="33"/>
        <end position="74"/>
    </location>
</feature>
<sequence length="86" mass="9506">MTDRIPLVYERSVHLRVVHDWRWGGRQVAHRERRAGDAAGEQVTSSRCTPAFSSSRSSSSSSSSSPYSSSSSCWWSWGQASLEAAD</sequence>
<proteinExistence type="predicted"/>
<protein>
    <submittedName>
        <fullName evidence="2">Uncharacterized protein</fullName>
    </submittedName>
</protein>
<evidence type="ECO:0000256" key="1">
    <source>
        <dbReference type="SAM" id="MobiDB-lite"/>
    </source>
</evidence>
<name>A0A5B7EZW3_PORTR</name>
<gene>
    <name evidence="2" type="ORF">E2C01_032046</name>
</gene>
<accession>A0A5B7EZW3</accession>
<organism evidence="2 3">
    <name type="scientific">Portunus trituberculatus</name>
    <name type="common">Swimming crab</name>
    <name type="synonym">Neptunus trituberculatus</name>
    <dbReference type="NCBI Taxonomy" id="210409"/>
    <lineage>
        <taxon>Eukaryota</taxon>
        <taxon>Metazoa</taxon>
        <taxon>Ecdysozoa</taxon>
        <taxon>Arthropoda</taxon>
        <taxon>Crustacea</taxon>
        <taxon>Multicrustacea</taxon>
        <taxon>Malacostraca</taxon>
        <taxon>Eumalacostraca</taxon>
        <taxon>Eucarida</taxon>
        <taxon>Decapoda</taxon>
        <taxon>Pleocyemata</taxon>
        <taxon>Brachyura</taxon>
        <taxon>Eubrachyura</taxon>
        <taxon>Portunoidea</taxon>
        <taxon>Portunidae</taxon>
        <taxon>Portuninae</taxon>
        <taxon>Portunus</taxon>
    </lineage>
</organism>
<dbReference type="Proteomes" id="UP000324222">
    <property type="component" value="Unassembled WGS sequence"/>
</dbReference>
<keyword evidence="3" id="KW-1185">Reference proteome</keyword>
<evidence type="ECO:0000313" key="3">
    <source>
        <dbReference type="Proteomes" id="UP000324222"/>
    </source>
</evidence>
<dbReference type="EMBL" id="VSRR010004095">
    <property type="protein sequence ID" value="MPC38538.1"/>
    <property type="molecule type" value="Genomic_DNA"/>
</dbReference>
<feature type="compositionally biased region" description="Low complexity" evidence="1">
    <location>
        <begin position="44"/>
        <end position="74"/>
    </location>
</feature>
<dbReference type="AlphaFoldDB" id="A0A5B7EZW3"/>
<comment type="caution">
    <text evidence="2">The sequence shown here is derived from an EMBL/GenBank/DDBJ whole genome shotgun (WGS) entry which is preliminary data.</text>
</comment>